<dbReference type="InterPro" id="IPR021136">
    <property type="entry name" value="Flagellar_hook_control-like_C"/>
</dbReference>
<feature type="region of interest" description="Disordered" evidence="1">
    <location>
        <begin position="112"/>
        <end position="244"/>
    </location>
</feature>
<dbReference type="Pfam" id="PF02120">
    <property type="entry name" value="Flg_hook"/>
    <property type="match status" value="1"/>
</dbReference>
<dbReference type="EMBL" id="JACCFP010000001">
    <property type="protein sequence ID" value="NYI99823.1"/>
    <property type="molecule type" value="Genomic_DNA"/>
</dbReference>
<sequence length="411" mass="40283">MSVLPFAPGMMPGMTPGPTGPTGAAGTPAGGTAASSEGVVAEPGATTVDPPAFPDPGAEFAAALTAALAGSTPSTTPAPAAAAPAPDEPAGFGVRTGTLRGASWQPSVLEPAARATATGAAPATKDAGGVPLSGPVGTTTPATAAAAAPAPLPGDEPVAGVPSGATYPASTPPRGAAVPGDAARADDPATALASTGRTEASAPESGRDPEPRQVEPPTLPVRTPNPASSAITISPSGGAAKAAQDPVVQHVLPAVMQLATKGNGTHRISVTLQPEHLGEVRVTMVVRDGEVRVSLAADSQSVAKDVLLQGAPELRRLLEATGATDTRVVVRDLPSTSSSPPTSASPSGSTNTSTDRGFGEQAPGDPDRRQPGDQRHDGRGAVPTPSVQRAAATTSTAHPATPTPGRLDRTV</sequence>
<keyword evidence="4" id="KW-1185">Reference proteome</keyword>
<feature type="region of interest" description="Disordered" evidence="1">
    <location>
        <begin position="70"/>
        <end position="98"/>
    </location>
</feature>
<organism evidence="3 4">
    <name type="scientific">Nocardioides thalensis</name>
    <dbReference type="NCBI Taxonomy" id="1914755"/>
    <lineage>
        <taxon>Bacteria</taxon>
        <taxon>Bacillati</taxon>
        <taxon>Actinomycetota</taxon>
        <taxon>Actinomycetes</taxon>
        <taxon>Propionibacteriales</taxon>
        <taxon>Nocardioidaceae</taxon>
        <taxon>Nocardioides</taxon>
    </lineage>
</organism>
<dbReference type="AlphaFoldDB" id="A0A853BXN8"/>
<dbReference type="InterPro" id="IPR038610">
    <property type="entry name" value="FliK-like_C_sf"/>
</dbReference>
<gene>
    <name evidence="3" type="ORF">HNR19_000522</name>
</gene>
<feature type="compositionally biased region" description="Low complexity" evidence="1">
    <location>
        <begin position="138"/>
        <end position="149"/>
    </location>
</feature>
<evidence type="ECO:0000256" key="1">
    <source>
        <dbReference type="SAM" id="MobiDB-lite"/>
    </source>
</evidence>
<dbReference type="Gene3D" id="3.30.750.140">
    <property type="match status" value="1"/>
</dbReference>
<feature type="compositionally biased region" description="Low complexity" evidence="1">
    <location>
        <begin position="172"/>
        <end position="193"/>
    </location>
</feature>
<evidence type="ECO:0000313" key="4">
    <source>
        <dbReference type="Proteomes" id="UP000530424"/>
    </source>
</evidence>
<protein>
    <recommendedName>
        <fullName evidence="2">Flagellar hook-length control protein-like C-terminal domain-containing protein</fullName>
    </recommendedName>
</protein>
<feature type="compositionally biased region" description="Low complexity" evidence="1">
    <location>
        <begin position="334"/>
        <end position="354"/>
    </location>
</feature>
<proteinExistence type="predicted"/>
<comment type="caution">
    <text evidence="3">The sequence shown here is derived from an EMBL/GenBank/DDBJ whole genome shotgun (WGS) entry which is preliminary data.</text>
</comment>
<evidence type="ECO:0000259" key="2">
    <source>
        <dbReference type="Pfam" id="PF02120"/>
    </source>
</evidence>
<dbReference type="Proteomes" id="UP000530424">
    <property type="component" value="Unassembled WGS sequence"/>
</dbReference>
<feature type="compositionally biased region" description="Basic and acidic residues" evidence="1">
    <location>
        <begin position="365"/>
        <end position="379"/>
    </location>
</feature>
<dbReference type="CDD" id="cd17470">
    <property type="entry name" value="T3SS_Flik_C"/>
    <property type="match status" value="1"/>
</dbReference>
<name>A0A853BXN8_9ACTN</name>
<feature type="compositionally biased region" description="Low complexity" evidence="1">
    <location>
        <begin position="112"/>
        <end position="129"/>
    </location>
</feature>
<feature type="compositionally biased region" description="Polar residues" evidence="1">
    <location>
        <begin position="225"/>
        <end position="235"/>
    </location>
</feature>
<accession>A0A853BXN8</accession>
<feature type="compositionally biased region" description="Low complexity" evidence="1">
    <location>
        <begin position="70"/>
        <end position="93"/>
    </location>
</feature>
<dbReference type="RefSeq" id="WP_179666429.1">
    <property type="nucleotide sequence ID" value="NZ_JACCFP010000001.1"/>
</dbReference>
<feature type="compositionally biased region" description="Low complexity" evidence="1">
    <location>
        <begin position="7"/>
        <end position="34"/>
    </location>
</feature>
<feature type="domain" description="Flagellar hook-length control protein-like C-terminal" evidence="2">
    <location>
        <begin position="259"/>
        <end position="333"/>
    </location>
</feature>
<reference evidence="3 4" key="1">
    <citation type="submission" date="2020-07" db="EMBL/GenBank/DDBJ databases">
        <title>Sequencing the genomes of 1000 actinobacteria strains.</title>
        <authorList>
            <person name="Klenk H.-P."/>
        </authorList>
    </citation>
    <scope>NUCLEOTIDE SEQUENCE [LARGE SCALE GENOMIC DNA]</scope>
    <source>
        <strain evidence="3 4">DSM 103833</strain>
    </source>
</reference>
<evidence type="ECO:0000313" key="3">
    <source>
        <dbReference type="EMBL" id="NYI99823.1"/>
    </source>
</evidence>
<feature type="compositionally biased region" description="Low complexity" evidence="1">
    <location>
        <begin position="390"/>
        <end position="404"/>
    </location>
</feature>
<feature type="region of interest" description="Disordered" evidence="1">
    <location>
        <begin position="1"/>
        <end position="57"/>
    </location>
</feature>
<feature type="region of interest" description="Disordered" evidence="1">
    <location>
        <begin position="328"/>
        <end position="411"/>
    </location>
</feature>